<dbReference type="PROSITE" id="PS00760">
    <property type="entry name" value="SPASE_I_2"/>
    <property type="match status" value="1"/>
</dbReference>
<evidence type="ECO:0000256" key="1">
    <source>
        <dbReference type="ARBA" id="ARBA00000677"/>
    </source>
</evidence>
<evidence type="ECO:0000256" key="11">
    <source>
        <dbReference type="PIRSR" id="PIRSR600223-1"/>
    </source>
</evidence>
<dbReference type="FunFam" id="2.10.109.10:FF:000008">
    <property type="entry name" value="Signal peptidase I"/>
    <property type="match status" value="1"/>
</dbReference>
<evidence type="ECO:0000256" key="4">
    <source>
        <dbReference type="ARBA" id="ARBA00013208"/>
    </source>
</evidence>
<evidence type="ECO:0000256" key="2">
    <source>
        <dbReference type="ARBA" id="ARBA00004401"/>
    </source>
</evidence>
<keyword evidence="5" id="KW-1003">Cell membrane</keyword>
<dbReference type="AlphaFoldDB" id="A0A6M0Q4I6"/>
<dbReference type="RefSeq" id="WP_163177551.1">
    <property type="nucleotide sequence ID" value="NZ_JAAIWM010000001.1"/>
</dbReference>
<dbReference type="GO" id="GO:0005886">
    <property type="term" value="C:plasma membrane"/>
    <property type="evidence" value="ECO:0007669"/>
    <property type="project" value="UniProtKB-SubCell"/>
</dbReference>
<evidence type="ECO:0000256" key="9">
    <source>
        <dbReference type="ARBA" id="ARBA00022989"/>
    </source>
</evidence>
<evidence type="ECO:0000256" key="12">
    <source>
        <dbReference type="RuleBase" id="RU003993"/>
    </source>
</evidence>
<dbReference type="GO" id="GO:0004252">
    <property type="term" value="F:serine-type endopeptidase activity"/>
    <property type="evidence" value="ECO:0007669"/>
    <property type="project" value="InterPro"/>
</dbReference>
<dbReference type="Gene3D" id="2.10.109.10">
    <property type="entry name" value="Umud Fragment, subunit A"/>
    <property type="match status" value="1"/>
</dbReference>
<dbReference type="PANTHER" id="PTHR43390">
    <property type="entry name" value="SIGNAL PEPTIDASE I"/>
    <property type="match status" value="1"/>
</dbReference>
<dbReference type="PRINTS" id="PR00727">
    <property type="entry name" value="LEADERPTASE"/>
</dbReference>
<dbReference type="InterPro" id="IPR019757">
    <property type="entry name" value="Pept_S26A_signal_pept_1_Lys-AS"/>
</dbReference>
<evidence type="ECO:0000259" key="14">
    <source>
        <dbReference type="Pfam" id="PF10502"/>
    </source>
</evidence>
<dbReference type="GO" id="GO:0009003">
    <property type="term" value="F:signal peptidase activity"/>
    <property type="evidence" value="ECO:0007669"/>
    <property type="project" value="UniProtKB-EC"/>
</dbReference>
<evidence type="ECO:0000256" key="13">
    <source>
        <dbReference type="RuleBase" id="RU362042"/>
    </source>
</evidence>
<keyword evidence="10 12" id="KW-0472">Membrane</keyword>
<dbReference type="Pfam" id="PF10502">
    <property type="entry name" value="Peptidase_S26"/>
    <property type="match status" value="1"/>
</dbReference>
<dbReference type="InterPro" id="IPR036286">
    <property type="entry name" value="LexA/Signal_pep-like_sf"/>
</dbReference>
<dbReference type="SUPFAM" id="SSF51306">
    <property type="entry name" value="LexA/Signal peptidase"/>
    <property type="match status" value="1"/>
</dbReference>
<dbReference type="NCBIfam" id="TIGR02227">
    <property type="entry name" value="sigpep_I_bact"/>
    <property type="match status" value="1"/>
</dbReference>
<protein>
    <recommendedName>
        <fullName evidence="4 12">Signal peptidase I</fullName>
        <ecNumber evidence="4 12">3.4.21.89</ecNumber>
    </recommendedName>
</protein>
<comment type="similarity">
    <text evidence="3 13">Belongs to the peptidase S26 family.</text>
</comment>
<feature type="transmembrane region" description="Helical" evidence="12">
    <location>
        <begin position="12"/>
        <end position="36"/>
    </location>
</feature>
<evidence type="ECO:0000256" key="10">
    <source>
        <dbReference type="ARBA" id="ARBA00023136"/>
    </source>
</evidence>
<organism evidence="15 16">
    <name type="scientific">Bacillus mesophilus</name>
    <dbReference type="NCBI Taxonomy" id="1808955"/>
    <lineage>
        <taxon>Bacteria</taxon>
        <taxon>Bacillati</taxon>
        <taxon>Bacillota</taxon>
        <taxon>Bacilli</taxon>
        <taxon>Bacillales</taxon>
        <taxon>Bacillaceae</taxon>
        <taxon>Bacillus</taxon>
    </lineage>
</organism>
<dbReference type="InterPro" id="IPR000223">
    <property type="entry name" value="Pept_S26A_signal_pept_1"/>
</dbReference>
<feature type="active site" evidence="11">
    <location>
        <position position="40"/>
    </location>
</feature>
<proteinExistence type="inferred from homology"/>
<keyword evidence="16" id="KW-1185">Reference proteome</keyword>
<dbReference type="PANTHER" id="PTHR43390:SF1">
    <property type="entry name" value="CHLOROPLAST PROCESSING PEPTIDASE"/>
    <property type="match status" value="1"/>
</dbReference>
<keyword evidence="8 12" id="KW-0378">Hydrolase</keyword>
<name>A0A6M0Q4I6_9BACI</name>
<keyword evidence="6 12" id="KW-0645">Protease</keyword>
<dbReference type="PROSITE" id="PS00761">
    <property type="entry name" value="SPASE_I_3"/>
    <property type="match status" value="1"/>
</dbReference>
<dbReference type="InterPro" id="IPR019758">
    <property type="entry name" value="Pept_S26A_signal_pept_1_CS"/>
</dbReference>
<evidence type="ECO:0000256" key="6">
    <source>
        <dbReference type="ARBA" id="ARBA00022670"/>
    </source>
</evidence>
<dbReference type="Proteomes" id="UP000481043">
    <property type="component" value="Unassembled WGS sequence"/>
</dbReference>
<comment type="caution">
    <text evidence="15">The sequence shown here is derived from an EMBL/GenBank/DDBJ whole genome shotgun (WGS) entry which is preliminary data.</text>
</comment>
<keyword evidence="9 12" id="KW-1133">Transmembrane helix</keyword>
<keyword evidence="7 12" id="KW-0812">Transmembrane</keyword>
<accession>A0A6M0Q4I6</accession>
<comment type="catalytic activity">
    <reaction evidence="1 12">
        <text>Cleavage of hydrophobic, N-terminal signal or leader sequences from secreted and periplasmic proteins.</text>
        <dbReference type="EC" id="3.4.21.89"/>
    </reaction>
</comment>
<dbReference type="InterPro" id="IPR019756">
    <property type="entry name" value="Pept_S26A_signal_pept_1_Ser-AS"/>
</dbReference>
<comment type="subcellular location">
    <subcellularLocation>
        <location evidence="2">Cell membrane</location>
        <topology evidence="2">Single-pass type II membrane protein</topology>
    </subcellularLocation>
    <subcellularLocation>
        <location evidence="13">Membrane</location>
        <topology evidence="13">Single-pass type II membrane protein</topology>
    </subcellularLocation>
</comment>
<evidence type="ECO:0000256" key="5">
    <source>
        <dbReference type="ARBA" id="ARBA00022475"/>
    </source>
</evidence>
<dbReference type="InterPro" id="IPR019533">
    <property type="entry name" value="Peptidase_S26"/>
</dbReference>
<evidence type="ECO:0000313" key="16">
    <source>
        <dbReference type="Proteomes" id="UP000481043"/>
    </source>
</evidence>
<feature type="domain" description="Peptidase S26" evidence="14">
    <location>
        <begin position="13"/>
        <end position="175"/>
    </location>
</feature>
<dbReference type="EMBL" id="JAAIWM010000001">
    <property type="protein sequence ID" value="NEY70699.1"/>
    <property type="molecule type" value="Genomic_DNA"/>
</dbReference>
<evidence type="ECO:0000256" key="8">
    <source>
        <dbReference type="ARBA" id="ARBA00022801"/>
    </source>
</evidence>
<sequence length="184" mass="21019">MIQLPTIRGLGIIRPIVIGIIIAFILRLFFFSSYIVEGSSMTPTLHDGNLVVINKLSYQFDELKRFDVIVFHANQQDDYVKRVIGLPGDRISYEDGKLYVNGSLIEETFLEKTGGDFSYYKEISDFTLQDITGEETVPPGMIFVIGDNRLGSYDSRHFGFIEVDQVVGKVNLRYYPFQHIDISF</sequence>
<feature type="active site" evidence="11">
    <location>
        <position position="81"/>
    </location>
</feature>
<evidence type="ECO:0000313" key="15">
    <source>
        <dbReference type="EMBL" id="NEY70699.1"/>
    </source>
</evidence>
<dbReference type="EC" id="3.4.21.89" evidence="4 12"/>
<dbReference type="CDD" id="cd06530">
    <property type="entry name" value="S26_SPase_I"/>
    <property type="match status" value="1"/>
</dbReference>
<dbReference type="PROSITE" id="PS00501">
    <property type="entry name" value="SPASE_I_1"/>
    <property type="match status" value="1"/>
</dbReference>
<evidence type="ECO:0000256" key="7">
    <source>
        <dbReference type="ARBA" id="ARBA00022692"/>
    </source>
</evidence>
<dbReference type="GO" id="GO:0006465">
    <property type="term" value="P:signal peptide processing"/>
    <property type="evidence" value="ECO:0007669"/>
    <property type="project" value="InterPro"/>
</dbReference>
<gene>
    <name evidence="15" type="primary">lepB</name>
    <name evidence="15" type="ORF">G4D63_02990</name>
</gene>
<evidence type="ECO:0000256" key="3">
    <source>
        <dbReference type="ARBA" id="ARBA00009370"/>
    </source>
</evidence>
<reference evidence="15 16" key="1">
    <citation type="submission" date="2020-02" db="EMBL/GenBank/DDBJ databases">
        <title>Bacillus aquiflavi sp. nov., isolated from yellow water of strong flavor Chinese baijiu in Yibin region of China.</title>
        <authorList>
            <person name="Xie J."/>
        </authorList>
    </citation>
    <scope>NUCLEOTIDE SEQUENCE [LARGE SCALE GENOMIC DNA]</scope>
    <source>
        <strain evidence="15 16">SA4</strain>
    </source>
</reference>